<dbReference type="AlphaFoldDB" id="A0AAE3YKI2"/>
<dbReference type="GO" id="GO:0007165">
    <property type="term" value="P:signal transduction"/>
    <property type="evidence" value="ECO:0007669"/>
    <property type="project" value="TreeGrafter"/>
</dbReference>
<keyword evidence="3" id="KW-0808">Transferase</keyword>
<feature type="transmembrane region" description="Helical" evidence="1">
    <location>
        <begin position="500"/>
        <end position="520"/>
    </location>
</feature>
<evidence type="ECO:0000259" key="2">
    <source>
        <dbReference type="PROSITE" id="PS50011"/>
    </source>
</evidence>
<dbReference type="GO" id="GO:0005524">
    <property type="term" value="F:ATP binding"/>
    <property type="evidence" value="ECO:0007669"/>
    <property type="project" value="InterPro"/>
</dbReference>
<keyword evidence="4" id="KW-1185">Reference proteome</keyword>
<proteinExistence type="predicted"/>
<feature type="transmembrane region" description="Helical" evidence="1">
    <location>
        <begin position="461"/>
        <end position="480"/>
    </location>
</feature>
<dbReference type="Proteomes" id="UP001183643">
    <property type="component" value="Unassembled WGS sequence"/>
</dbReference>
<dbReference type="InterPro" id="IPR011009">
    <property type="entry name" value="Kinase-like_dom_sf"/>
</dbReference>
<feature type="transmembrane region" description="Helical" evidence="1">
    <location>
        <begin position="616"/>
        <end position="638"/>
    </location>
</feature>
<feature type="transmembrane region" description="Helical" evidence="1">
    <location>
        <begin position="644"/>
        <end position="660"/>
    </location>
</feature>
<dbReference type="PANTHER" id="PTHR48011">
    <property type="entry name" value="CCR4-NOT TRANSCRIPTIONAL COMPLEX SUBUNIT CAF120-RELATED"/>
    <property type="match status" value="1"/>
</dbReference>
<dbReference type="InterPro" id="IPR000719">
    <property type="entry name" value="Prot_kinase_dom"/>
</dbReference>
<dbReference type="Gene3D" id="1.10.510.10">
    <property type="entry name" value="Transferase(Phosphotransferase) domain 1"/>
    <property type="match status" value="1"/>
</dbReference>
<gene>
    <name evidence="3" type="ORF">J2S41_001375</name>
</gene>
<feature type="transmembrane region" description="Helical" evidence="1">
    <location>
        <begin position="566"/>
        <end position="587"/>
    </location>
</feature>
<keyword evidence="1" id="KW-0472">Membrane</keyword>
<reference evidence="3" key="1">
    <citation type="submission" date="2023-07" db="EMBL/GenBank/DDBJ databases">
        <title>Sequencing the genomes of 1000 actinobacteria strains.</title>
        <authorList>
            <person name="Klenk H.-P."/>
        </authorList>
    </citation>
    <scope>NUCLEOTIDE SEQUENCE</scope>
    <source>
        <strain evidence="3">DSM 44707</strain>
    </source>
</reference>
<dbReference type="PANTHER" id="PTHR48011:SF4">
    <property type="entry name" value="MITOGEN-ACTIVATED PROTEIN KINASE KINASE KINASE 19"/>
    <property type="match status" value="1"/>
</dbReference>
<dbReference type="GO" id="GO:0004674">
    <property type="term" value="F:protein serine/threonine kinase activity"/>
    <property type="evidence" value="ECO:0007669"/>
    <property type="project" value="UniProtKB-KW"/>
</dbReference>
<dbReference type="Pfam" id="PF00069">
    <property type="entry name" value="Pkinase"/>
    <property type="match status" value="1"/>
</dbReference>
<dbReference type="SMART" id="SM00220">
    <property type="entry name" value="S_TKc"/>
    <property type="match status" value="1"/>
</dbReference>
<dbReference type="RefSeq" id="WP_310364512.1">
    <property type="nucleotide sequence ID" value="NZ_JAVDYB010000001.1"/>
</dbReference>
<dbReference type="SUPFAM" id="SSF56112">
    <property type="entry name" value="Protein kinase-like (PK-like)"/>
    <property type="match status" value="1"/>
</dbReference>
<evidence type="ECO:0000256" key="1">
    <source>
        <dbReference type="SAM" id="Phobius"/>
    </source>
</evidence>
<keyword evidence="3" id="KW-0418">Kinase</keyword>
<dbReference type="InterPro" id="IPR052751">
    <property type="entry name" value="Plant_MAPKKK"/>
</dbReference>
<dbReference type="PROSITE" id="PS50011">
    <property type="entry name" value="PROTEIN_KINASE_DOM"/>
    <property type="match status" value="1"/>
</dbReference>
<sequence>MPPERSARTAATALLESITDPGGDQWIHDLEAHRAAVIVRGAALVLGSILDHVNDHELAGRTPGFIESCERAGQRAAARPGDSAQLAAGLLFFISVNVELLRRRFDPPSPAEQRASDDTCRRLIARPQTRRAIHALYAPEGFTRAARPGERPESAIWRHLDVDSMAYFKAGTTSLILTVREQGETGPPAWVLKCVLFPWGNMSAIANATAAYASVYGRAPDPIVRPRASTTRWVLMPRQEGDTLRERIDRCRAAGELDRAGDRIAFARTVAAEIIAALRVVTDARYQHLDLSPSNIILTGTGAVKLIDLGRNHLYSRQVGIAEHDDSVYIAPEVKNRGDSPTSDVYSLGIIVLEILSGGPPRDGRVPDAIYEMSPVLGRAMDDLIEERPAHRLLLMETGTDPVYARLGAFLAEAFSLAEAEPSASPSAAGRAYARFAPASRELLTQVRKWRQARGSPIRHSGYLLFFALLASAVWWFVFTRTAVPQLADVIKEFPRLPKAPTAAAIIAFAQGLVSAKFYQTILARLTARGIPGALPLATEIAMRSMPLLALPTTIVAVGWKPHLWAWSVAAGALLVALTNLLCLLLARRLFASGRGHDLSTVPDPGVPLPRGFEQWWWTMLLYAAILTIIAYGLQVRWLHDETAIVLGLMVINLGIHYISKCALAGPAIRGGLARAFVIGEKVTALTRTPRRRG</sequence>
<keyword evidence="3" id="KW-0723">Serine/threonine-protein kinase</keyword>
<name>A0AAE3YKI2_9ACTN</name>
<accession>A0AAE3YKI2</accession>
<organism evidence="3 4">
    <name type="scientific">Catenuloplanes atrovinosus</name>
    <dbReference type="NCBI Taxonomy" id="137266"/>
    <lineage>
        <taxon>Bacteria</taxon>
        <taxon>Bacillati</taxon>
        <taxon>Actinomycetota</taxon>
        <taxon>Actinomycetes</taxon>
        <taxon>Micromonosporales</taxon>
        <taxon>Micromonosporaceae</taxon>
        <taxon>Catenuloplanes</taxon>
    </lineage>
</organism>
<protein>
    <submittedName>
        <fullName evidence="3">Serine/threonine protein kinase</fullName>
    </submittedName>
</protein>
<keyword evidence="1" id="KW-0812">Transmembrane</keyword>
<keyword evidence="1" id="KW-1133">Transmembrane helix</keyword>
<dbReference type="PROSITE" id="PS00109">
    <property type="entry name" value="PROTEIN_KINASE_TYR"/>
    <property type="match status" value="1"/>
</dbReference>
<comment type="caution">
    <text evidence="3">The sequence shown here is derived from an EMBL/GenBank/DDBJ whole genome shotgun (WGS) entry which is preliminary data.</text>
</comment>
<feature type="domain" description="Protein kinase" evidence="2">
    <location>
        <begin position="142"/>
        <end position="404"/>
    </location>
</feature>
<dbReference type="EMBL" id="JAVDYB010000001">
    <property type="protein sequence ID" value="MDR7274597.1"/>
    <property type="molecule type" value="Genomic_DNA"/>
</dbReference>
<dbReference type="InterPro" id="IPR008266">
    <property type="entry name" value="Tyr_kinase_AS"/>
</dbReference>
<evidence type="ECO:0000313" key="4">
    <source>
        <dbReference type="Proteomes" id="UP001183643"/>
    </source>
</evidence>
<evidence type="ECO:0000313" key="3">
    <source>
        <dbReference type="EMBL" id="MDR7274597.1"/>
    </source>
</evidence>